<dbReference type="InterPro" id="IPR005467">
    <property type="entry name" value="His_kinase_dom"/>
</dbReference>
<dbReference type="InterPro" id="IPR036097">
    <property type="entry name" value="HisK_dim/P_sf"/>
</dbReference>
<name>A0A225D8U9_9BACT</name>
<keyword evidence="6" id="KW-0902">Two-component regulatory system</keyword>
<feature type="modified residue" description="4-aspartylphosphate" evidence="8">
    <location>
        <position position="455"/>
    </location>
</feature>
<accession>A0A225D8U9</accession>
<evidence type="ECO:0000256" key="5">
    <source>
        <dbReference type="ARBA" id="ARBA00022777"/>
    </source>
</evidence>
<evidence type="ECO:0000313" key="12">
    <source>
        <dbReference type="Proteomes" id="UP000214646"/>
    </source>
</evidence>
<reference evidence="12" key="1">
    <citation type="submission" date="2017-06" db="EMBL/GenBank/DDBJ databases">
        <title>Genome analysis of Fimbriiglobus ruber SP5, the first member of the order Planctomycetales with confirmed chitinolytic capability.</title>
        <authorList>
            <person name="Ravin N.V."/>
            <person name="Rakitin A.L."/>
            <person name="Ivanova A.A."/>
            <person name="Beletsky A.V."/>
            <person name="Kulichevskaya I.S."/>
            <person name="Mardanov A.V."/>
            <person name="Dedysh S.N."/>
        </authorList>
    </citation>
    <scope>NUCLEOTIDE SEQUENCE [LARGE SCALE GENOMIC DNA]</scope>
    <source>
        <strain evidence="12">SP5</strain>
    </source>
</reference>
<keyword evidence="11" id="KW-0489">Methyltransferase</keyword>
<dbReference type="InterPro" id="IPR003594">
    <property type="entry name" value="HATPase_dom"/>
</dbReference>
<dbReference type="EC" id="2.7.13.3" evidence="2"/>
<evidence type="ECO:0000256" key="6">
    <source>
        <dbReference type="ARBA" id="ARBA00023012"/>
    </source>
</evidence>
<dbReference type="Pfam" id="PF00072">
    <property type="entry name" value="Response_reg"/>
    <property type="match status" value="1"/>
</dbReference>
<evidence type="ECO:0000313" key="11">
    <source>
        <dbReference type="EMBL" id="OWK37981.1"/>
    </source>
</evidence>
<comment type="catalytic activity">
    <reaction evidence="1">
        <text>ATP + protein L-histidine = ADP + protein N-phospho-L-histidine.</text>
        <dbReference type="EC" id="2.7.13.3"/>
    </reaction>
</comment>
<dbReference type="FunFam" id="3.30.565.10:FF:000006">
    <property type="entry name" value="Sensor histidine kinase WalK"/>
    <property type="match status" value="1"/>
</dbReference>
<keyword evidence="7" id="KW-0472">Membrane</keyword>
<dbReference type="GO" id="GO:0008168">
    <property type="term" value="F:methyltransferase activity"/>
    <property type="evidence" value="ECO:0007669"/>
    <property type="project" value="UniProtKB-KW"/>
</dbReference>
<evidence type="ECO:0000256" key="8">
    <source>
        <dbReference type="PROSITE-ProRule" id="PRU00169"/>
    </source>
</evidence>
<dbReference type="CDD" id="cd17580">
    <property type="entry name" value="REC_2_DhkD-like"/>
    <property type="match status" value="1"/>
</dbReference>
<proteinExistence type="predicted"/>
<dbReference type="PRINTS" id="PR00344">
    <property type="entry name" value="BCTRLSENSOR"/>
</dbReference>
<dbReference type="EMBL" id="NIDE01000014">
    <property type="protein sequence ID" value="OWK37981.1"/>
    <property type="molecule type" value="Genomic_DNA"/>
</dbReference>
<dbReference type="Gene3D" id="3.40.50.2300">
    <property type="match status" value="2"/>
</dbReference>
<dbReference type="GO" id="GO:0032259">
    <property type="term" value="P:methylation"/>
    <property type="evidence" value="ECO:0007669"/>
    <property type="project" value="UniProtKB-KW"/>
</dbReference>
<dbReference type="PANTHER" id="PTHR43547">
    <property type="entry name" value="TWO-COMPONENT HISTIDINE KINASE"/>
    <property type="match status" value="1"/>
</dbReference>
<evidence type="ECO:0000256" key="1">
    <source>
        <dbReference type="ARBA" id="ARBA00000085"/>
    </source>
</evidence>
<dbReference type="InterPro" id="IPR004358">
    <property type="entry name" value="Sig_transdc_His_kin-like_C"/>
</dbReference>
<dbReference type="PANTHER" id="PTHR43547:SF2">
    <property type="entry name" value="HYBRID SIGNAL TRANSDUCTION HISTIDINE KINASE C"/>
    <property type="match status" value="1"/>
</dbReference>
<evidence type="ECO:0000256" key="3">
    <source>
        <dbReference type="ARBA" id="ARBA00022553"/>
    </source>
</evidence>
<dbReference type="FunFam" id="1.10.287.130:FF:000001">
    <property type="entry name" value="Two-component sensor histidine kinase"/>
    <property type="match status" value="1"/>
</dbReference>
<sequence length="546" mass="58994">MADLDGPGCDTRVLLLAPTSRDAVHSHRLLTAAGLGVHVCKALEDVCREVRTGAGAVVVPEEVLLRDRSMTLVAALRDQPRWSALPVIVLTAAGRTPGQTVRTLLGLGEVSFLKRPIEVEVFLTAVRSALRDRDRQYQVRDHLAEQAKGSQLLRDADRRKDEFLAMLAHELRNPLAPIRNSLALLKFGSKNPEVVTRASEMMDRQVQHLVRLVDDLLDVSRINLGKVDLRLEEIDLGDIVANAAETAAPLMTARKHRLTINRPRRPVRLRADPTRLAQVIGNLLNNAAKYTDESGHITLAFERDGIEAVVRVRDTGAGIAAEMLPRVFDLFTQADQTIDRAQGGLGVGLALVRTLVGLHGGTVRATSPGLGKGSEFFVHLPALPEIRVAEPEATAGPVPSRRPGCRILIVDDSTDAADSLAMILGLGGDEVRTVATGPAALQTAAQFRPHLVLLDLGLPGMDGYEVARRLRETTAGNRIRIAALTGYGQEEDRRRTQTAGFDHHLVKPADPTAIEKIVAEIIAAQIPKSDVVVGTGSGVVTRPDIV</sequence>
<dbReference type="SUPFAM" id="SSF52172">
    <property type="entry name" value="CheY-like"/>
    <property type="match status" value="2"/>
</dbReference>
<dbReference type="AlphaFoldDB" id="A0A225D8U9"/>
<dbReference type="Pfam" id="PF00512">
    <property type="entry name" value="HisKA"/>
    <property type="match status" value="1"/>
</dbReference>
<dbReference type="SUPFAM" id="SSF55874">
    <property type="entry name" value="ATPase domain of HSP90 chaperone/DNA topoisomerase II/histidine kinase"/>
    <property type="match status" value="1"/>
</dbReference>
<dbReference type="Pfam" id="PF02518">
    <property type="entry name" value="HATPase_c"/>
    <property type="match status" value="1"/>
</dbReference>
<keyword evidence="3 8" id="KW-0597">Phosphoprotein</keyword>
<dbReference type="Gene3D" id="1.10.287.130">
    <property type="match status" value="1"/>
</dbReference>
<dbReference type="PROSITE" id="PS50109">
    <property type="entry name" value="HIS_KIN"/>
    <property type="match status" value="1"/>
</dbReference>
<keyword evidence="12" id="KW-1185">Reference proteome</keyword>
<keyword evidence="5" id="KW-0418">Kinase</keyword>
<dbReference type="RefSeq" id="WP_088257796.1">
    <property type="nucleotide sequence ID" value="NZ_NIDE01000014.1"/>
</dbReference>
<evidence type="ECO:0000256" key="4">
    <source>
        <dbReference type="ARBA" id="ARBA00022679"/>
    </source>
</evidence>
<keyword evidence="4 11" id="KW-0808">Transferase</keyword>
<dbReference type="CDD" id="cd00082">
    <property type="entry name" value="HisKA"/>
    <property type="match status" value="1"/>
</dbReference>
<comment type="caution">
    <text evidence="11">The sequence shown here is derived from an EMBL/GenBank/DDBJ whole genome shotgun (WGS) entry which is preliminary data.</text>
</comment>
<gene>
    <name evidence="11" type="ORF">FRUB_07101</name>
</gene>
<dbReference type="InterPro" id="IPR003661">
    <property type="entry name" value="HisK_dim/P_dom"/>
</dbReference>
<dbReference type="SMART" id="SM00448">
    <property type="entry name" value="REC"/>
    <property type="match status" value="1"/>
</dbReference>
<evidence type="ECO:0000256" key="2">
    <source>
        <dbReference type="ARBA" id="ARBA00012438"/>
    </source>
</evidence>
<dbReference type="GO" id="GO:0000155">
    <property type="term" value="F:phosphorelay sensor kinase activity"/>
    <property type="evidence" value="ECO:0007669"/>
    <property type="project" value="InterPro"/>
</dbReference>
<dbReference type="SMART" id="SM00387">
    <property type="entry name" value="HATPase_c"/>
    <property type="match status" value="1"/>
</dbReference>
<protein>
    <recommendedName>
        <fullName evidence="2">histidine kinase</fullName>
        <ecNumber evidence="2">2.7.13.3</ecNumber>
    </recommendedName>
</protein>
<feature type="domain" description="Response regulatory" evidence="10">
    <location>
        <begin position="406"/>
        <end position="522"/>
    </location>
</feature>
<evidence type="ECO:0000259" key="9">
    <source>
        <dbReference type="PROSITE" id="PS50109"/>
    </source>
</evidence>
<dbReference type="InterPro" id="IPR011006">
    <property type="entry name" value="CheY-like_superfamily"/>
</dbReference>
<dbReference type="InterPro" id="IPR001789">
    <property type="entry name" value="Sig_transdc_resp-reg_receiver"/>
</dbReference>
<evidence type="ECO:0000256" key="7">
    <source>
        <dbReference type="ARBA" id="ARBA00023136"/>
    </source>
</evidence>
<dbReference type="Gene3D" id="3.30.565.10">
    <property type="entry name" value="Histidine kinase-like ATPase, C-terminal domain"/>
    <property type="match status" value="1"/>
</dbReference>
<feature type="domain" description="Histidine kinase" evidence="9">
    <location>
        <begin position="166"/>
        <end position="384"/>
    </location>
</feature>
<organism evidence="11 12">
    <name type="scientific">Fimbriiglobus ruber</name>
    <dbReference type="NCBI Taxonomy" id="1908690"/>
    <lineage>
        <taxon>Bacteria</taxon>
        <taxon>Pseudomonadati</taxon>
        <taxon>Planctomycetota</taxon>
        <taxon>Planctomycetia</taxon>
        <taxon>Gemmatales</taxon>
        <taxon>Gemmataceae</taxon>
        <taxon>Fimbriiglobus</taxon>
    </lineage>
</organism>
<dbReference type="SMART" id="SM00388">
    <property type="entry name" value="HisKA"/>
    <property type="match status" value="1"/>
</dbReference>
<dbReference type="PROSITE" id="PS50110">
    <property type="entry name" value="RESPONSE_REGULATORY"/>
    <property type="match status" value="1"/>
</dbReference>
<dbReference type="InterPro" id="IPR036890">
    <property type="entry name" value="HATPase_C_sf"/>
</dbReference>
<dbReference type="Proteomes" id="UP000214646">
    <property type="component" value="Unassembled WGS sequence"/>
</dbReference>
<dbReference type="OrthoDB" id="9809348at2"/>
<evidence type="ECO:0000259" key="10">
    <source>
        <dbReference type="PROSITE" id="PS50110"/>
    </source>
</evidence>
<dbReference type="SUPFAM" id="SSF47384">
    <property type="entry name" value="Homodimeric domain of signal transducing histidine kinase"/>
    <property type="match status" value="1"/>
</dbReference>